<dbReference type="PANTHER" id="PTHR47481:SF21">
    <property type="entry name" value="BASIC-LEUCINE ZIPPER TRANSCRIPTION FACTOR Q-RELATED"/>
    <property type="match status" value="1"/>
</dbReference>
<gene>
    <name evidence="1" type="ORF">PVK06_046465</name>
</gene>
<protein>
    <submittedName>
        <fullName evidence="1">Uncharacterized protein</fullName>
    </submittedName>
</protein>
<dbReference type="PANTHER" id="PTHR47481">
    <property type="match status" value="1"/>
</dbReference>
<reference evidence="1 2" key="1">
    <citation type="submission" date="2023-03" db="EMBL/GenBank/DDBJ databases">
        <title>WGS of Gossypium arboreum.</title>
        <authorList>
            <person name="Yu D."/>
        </authorList>
    </citation>
    <scope>NUCLEOTIDE SEQUENCE [LARGE SCALE GENOMIC DNA]</scope>
    <source>
        <tissue evidence="1">Leaf</tissue>
    </source>
</reference>
<sequence>MASNITVITRLPNCFYQYDDHYTLVVAPIAKLLWDSLHNAYVNNSWTQVFSLCDQLARLSKESCIAANYLHQVRSLLNEHAIVGAPVSNDELSVKIPYGLGVEFCKISSIMRAKDSHFLYGVLCKTP</sequence>
<comment type="caution">
    <text evidence="1">The sequence shown here is derived from an EMBL/GenBank/DDBJ whole genome shotgun (WGS) entry which is preliminary data.</text>
</comment>
<proteinExistence type="predicted"/>
<evidence type="ECO:0000313" key="1">
    <source>
        <dbReference type="EMBL" id="KAK5770315.1"/>
    </source>
</evidence>
<evidence type="ECO:0000313" key="2">
    <source>
        <dbReference type="Proteomes" id="UP001358586"/>
    </source>
</evidence>
<accession>A0ABR0MCL6</accession>
<name>A0ABR0MCL6_GOSAR</name>
<keyword evidence="2" id="KW-1185">Reference proteome</keyword>
<dbReference type="EMBL" id="JARKNE010000013">
    <property type="protein sequence ID" value="KAK5770315.1"/>
    <property type="molecule type" value="Genomic_DNA"/>
</dbReference>
<dbReference type="Proteomes" id="UP001358586">
    <property type="component" value="Chromosome 13"/>
</dbReference>
<organism evidence="1 2">
    <name type="scientific">Gossypium arboreum</name>
    <name type="common">Tree cotton</name>
    <name type="synonym">Gossypium nanking</name>
    <dbReference type="NCBI Taxonomy" id="29729"/>
    <lineage>
        <taxon>Eukaryota</taxon>
        <taxon>Viridiplantae</taxon>
        <taxon>Streptophyta</taxon>
        <taxon>Embryophyta</taxon>
        <taxon>Tracheophyta</taxon>
        <taxon>Spermatophyta</taxon>
        <taxon>Magnoliopsida</taxon>
        <taxon>eudicotyledons</taxon>
        <taxon>Gunneridae</taxon>
        <taxon>Pentapetalae</taxon>
        <taxon>rosids</taxon>
        <taxon>malvids</taxon>
        <taxon>Malvales</taxon>
        <taxon>Malvaceae</taxon>
        <taxon>Malvoideae</taxon>
        <taxon>Gossypium</taxon>
    </lineage>
</organism>